<keyword evidence="6" id="KW-1185">Reference proteome</keyword>
<dbReference type="PANTHER" id="PTHR46219:SF5">
    <property type="entry name" value="SHKT DOMAIN-CONTAINING PROTEIN"/>
    <property type="match status" value="1"/>
</dbReference>
<evidence type="ECO:0000256" key="1">
    <source>
        <dbReference type="ARBA" id="ARBA00022729"/>
    </source>
</evidence>
<feature type="domain" description="ShKT" evidence="4">
    <location>
        <begin position="47"/>
        <end position="97"/>
    </location>
</feature>
<feature type="domain" description="ShKT" evidence="4">
    <location>
        <begin position="177"/>
        <end position="217"/>
    </location>
</feature>
<name>A0A3P7L732_STRVU</name>
<dbReference type="Pfam" id="PF01549">
    <property type="entry name" value="ShK"/>
    <property type="match status" value="3"/>
</dbReference>
<evidence type="ECO:0000256" key="2">
    <source>
        <dbReference type="ARBA" id="ARBA00023157"/>
    </source>
</evidence>
<feature type="domain" description="ShKT" evidence="4">
    <location>
        <begin position="104"/>
        <end position="144"/>
    </location>
</feature>
<dbReference type="Gene3D" id="1.10.10.1940">
    <property type="match status" value="2"/>
</dbReference>
<sequence length="229" mass="24403">MKQFQTICFNTKVIPDPTAPPITAPPPVTTAVPVVTIGTIATVPADCVDLVNPSTDCVDLVNPSTGVSDCPSRAYLCTNSFYYDLMTTQCPRTCGRCTTNSTTCVDKINAKTGTSDCSSMRSYCNDSTYYALMTEQCPNTCGRCSSTSSSTTATTSKSAVIKRFEVLEKLGLACVACVDKINASTGKSDCANMASYCNNPQYYTLMTEQCPRTCNRCSITSSSTASTCT</sequence>
<protein>
    <recommendedName>
        <fullName evidence="4">ShKT domain-containing protein</fullName>
    </recommendedName>
</protein>
<comment type="caution">
    <text evidence="3">Lacks conserved residue(s) required for the propagation of feature annotation.</text>
</comment>
<dbReference type="PANTHER" id="PTHR46219">
    <property type="entry name" value="PROTEIN CBG11138"/>
    <property type="match status" value="1"/>
</dbReference>
<proteinExistence type="predicted"/>
<keyword evidence="1" id="KW-0732">Signal</keyword>
<organism evidence="5 6">
    <name type="scientific">Strongylus vulgaris</name>
    <name type="common">Blood worm</name>
    <dbReference type="NCBI Taxonomy" id="40348"/>
    <lineage>
        <taxon>Eukaryota</taxon>
        <taxon>Metazoa</taxon>
        <taxon>Ecdysozoa</taxon>
        <taxon>Nematoda</taxon>
        <taxon>Chromadorea</taxon>
        <taxon>Rhabditida</taxon>
        <taxon>Rhabditina</taxon>
        <taxon>Rhabditomorpha</taxon>
        <taxon>Strongyloidea</taxon>
        <taxon>Strongylidae</taxon>
        <taxon>Strongylus</taxon>
    </lineage>
</organism>
<dbReference type="OrthoDB" id="5860670at2759"/>
<gene>
    <name evidence="5" type="ORF">SVUK_LOCUS13583</name>
</gene>
<accession>A0A3P7L732</accession>
<dbReference type="Proteomes" id="UP000270094">
    <property type="component" value="Unassembled WGS sequence"/>
</dbReference>
<dbReference type="FunFam" id="1.10.10.1940:FF:000002">
    <property type="entry name" value="PHAryngeal gland Toxin-related"/>
    <property type="match status" value="3"/>
</dbReference>
<dbReference type="SMART" id="SM00254">
    <property type="entry name" value="ShKT"/>
    <property type="match status" value="3"/>
</dbReference>
<dbReference type="AlphaFoldDB" id="A0A3P7L732"/>
<keyword evidence="2" id="KW-1015">Disulfide bond</keyword>
<evidence type="ECO:0000256" key="3">
    <source>
        <dbReference type="PROSITE-ProRule" id="PRU01005"/>
    </source>
</evidence>
<evidence type="ECO:0000313" key="6">
    <source>
        <dbReference type="Proteomes" id="UP000270094"/>
    </source>
</evidence>
<dbReference type="InterPro" id="IPR003582">
    <property type="entry name" value="ShKT_dom"/>
</dbReference>
<dbReference type="EMBL" id="UYYB01102400">
    <property type="protein sequence ID" value="VDM78585.1"/>
    <property type="molecule type" value="Genomic_DNA"/>
</dbReference>
<dbReference type="PROSITE" id="PS51670">
    <property type="entry name" value="SHKT"/>
    <property type="match status" value="3"/>
</dbReference>
<dbReference type="Gene3D" id="1.10.10.1870">
    <property type="entry name" value="ShTK domain-like"/>
    <property type="match status" value="1"/>
</dbReference>
<evidence type="ECO:0000313" key="5">
    <source>
        <dbReference type="EMBL" id="VDM78585.1"/>
    </source>
</evidence>
<evidence type="ECO:0000259" key="4">
    <source>
        <dbReference type="PROSITE" id="PS51670"/>
    </source>
</evidence>
<reference evidence="5 6" key="1">
    <citation type="submission" date="2018-11" db="EMBL/GenBank/DDBJ databases">
        <authorList>
            <consortium name="Pathogen Informatics"/>
        </authorList>
    </citation>
    <scope>NUCLEOTIDE SEQUENCE [LARGE SCALE GENOMIC DNA]</scope>
</reference>